<keyword evidence="3" id="KW-1185">Reference proteome</keyword>
<accession>A0ABQ6FNH7</accession>
<reference evidence="2 3" key="1">
    <citation type="submission" date="2023-02" db="EMBL/GenBank/DDBJ databases">
        <title>Dictyobacter halimunensis sp. nov., a new member of the class Ktedonobacteria from forest soil in a geothermal area.</title>
        <authorList>
            <person name="Rachmania M.K."/>
            <person name="Ningsih F."/>
            <person name="Sakai Y."/>
            <person name="Yabe S."/>
            <person name="Yokota A."/>
            <person name="Sjamsuridzal W."/>
        </authorList>
    </citation>
    <scope>NUCLEOTIDE SEQUENCE [LARGE SCALE GENOMIC DNA]</scope>
    <source>
        <strain evidence="2 3">S3.2.2.5</strain>
    </source>
</reference>
<dbReference type="PANTHER" id="PTHR10094:SF25">
    <property type="entry name" value="SCP2 STEROL-BINDING DOMAIN-CONTAINING PROTEIN 1"/>
    <property type="match status" value="1"/>
</dbReference>
<feature type="domain" description="SCP2" evidence="1">
    <location>
        <begin position="22"/>
        <end position="102"/>
    </location>
</feature>
<sequence length="108" mass="11719">MTVSELFESMTGRFNTSAATGMNKTLQWNITGEESGVWGFQIVNGVGQLVPGGIEKPDVTFTTSDKTWMAIAEGKLDSMKAFMTGKLKVTGDMMLAMKVPQFFPVQAS</sequence>
<organism evidence="2 3">
    <name type="scientific">Dictyobacter halimunensis</name>
    <dbReference type="NCBI Taxonomy" id="3026934"/>
    <lineage>
        <taxon>Bacteria</taxon>
        <taxon>Bacillati</taxon>
        <taxon>Chloroflexota</taxon>
        <taxon>Ktedonobacteria</taxon>
        <taxon>Ktedonobacterales</taxon>
        <taxon>Dictyobacteraceae</taxon>
        <taxon>Dictyobacter</taxon>
    </lineage>
</organism>
<dbReference type="Pfam" id="PF02036">
    <property type="entry name" value="SCP2"/>
    <property type="match status" value="1"/>
</dbReference>
<dbReference type="EMBL" id="BSRI01000001">
    <property type="protein sequence ID" value="GLV53929.1"/>
    <property type="molecule type" value="Genomic_DNA"/>
</dbReference>
<dbReference type="Proteomes" id="UP001344906">
    <property type="component" value="Unassembled WGS sequence"/>
</dbReference>
<dbReference type="InterPro" id="IPR036527">
    <property type="entry name" value="SCP2_sterol-bd_dom_sf"/>
</dbReference>
<dbReference type="SUPFAM" id="SSF55718">
    <property type="entry name" value="SCP-like"/>
    <property type="match status" value="1"/>
</dbReference>
<evidence type="ECO:0000259" key="1">
    <source>
        <dbReference type="Pfam" id="PF02036"/>
    </source>
</evidence>
<dbReference type="RefSeq" id="WP_338247652.1">
    <property type="nucleotide sequence ID" value="NZ_BSRI01000001.1"/>
</dbReference>
<proteinExistence type="predicted"/>
<dbReference type="InterPro" id="IPR003033">
    <property type="entry name" value="SCP2_sterol-bd_dom"/>
</dbReference>
<protein>
    <recommendedName>
        <fullName evidence="1">SCP2 domain-containing protein</fullName>
    </recommendedName>
</protein>
<dbReference type="Gene3D" id="3.30.1050.10">
    <property type="entry name" value="SCP2 sterol-binding domain"/>
    <property type="match status" value="1"/>
</dbReference>
<dbReference type="PANTHER" id="PTHR10094">
    <property type="entry name" value="STEROL CARRIER PROTEIN 2 SCP-2 FAMILY PROTEIN"/>
    <property type="match status" value="1"/>
</dbReference>
<gene>
    <name evidence="2" type="ORF">KDH_07800</name>
</gene>
<comment type="caution">
    <text evidence="2">The sequence shown here is derived from an EMBL/GenBank/DDBJ whole genome shotgun (WGS) entry which is preliminary data.</text>
</comment>
<evidence type="ECO:0000313" key="2">
    <source>
        <dbReference type="EMBL" id="GLV53929.1"/>
    </source>
</evidence>
<name>A0ABQ6FNH7_9CHLR</name>
<evidence type="ECO:0000313" key="3">
    <source>
        <dbReference type="Proteomes" id="UP001344906"/>
    </source>
</evidence>